<sequence>MTLERHCYSGQGARSVHTVTALKSKFLGKEKWQAK</sequence>
<name>A0A2P2NLQ6_RHIMU</name>
<accession>A0A2P2NLQ6</accession>
<reference evidence="1" key="1">
    <citation type="submission" date="2018-02" db="EMBL/GenBank/DDBJ databases">
        <title>Rhizophora mucronata_Transcriptome.</title>
        <authorList>
            <person name="Meera S.P."/>
            <person name="Sreeshan A."/>
            <person name="Augustine A."/>
        </authorList>
    </citation>
    <scope>NUCLEOTIDE SEQUENCE</scope>
    <source>
        <tissue evidence="1">Leaf</tissue>
    </source>
</reference>
<proteinExistence type="predicted"/>
<protein>
    <submittedName>
        <fullName evidence="1">Uncharacterized protein</fullName>
    </submittedName>
</protein>
<dbReference type="AlphaFoldDB" id="A0A2P2NLQ6"/>
<evidence type="ECO:0000313" key="1">
    <source>
        <dbReference type="EMBL" id="MBX43442.1"/>
    </source>
</evidence>
<dbReference type="EMBL" id="GGEC01062958">
    <property type="protein sequence ID" value="MBX43442.1"/>
    <property type="molecule type" value="Transcribed_RNA"/>
</dbReference>
<organism evidence="1">
    <name type="scientific">Rhizophora mucronata</name>
    <name type="common">Asiatic mangrove</name>
    <dbReference type="NCBI Taxonomy" id="61149"/>
    <lineage>
        <taxon>Eukaryota</taxon>
        <taxon>Viridiplantae</taxon>
        <taxon>Streptophyta</taxon>
        <taxon>Embryophyta</taxon>
        <taxon>Tracheophyta</taxon>
        <taxon>Spermatophyta</taxon>
        <taxon>Magnoliopsida</taxon>
        <taxon>eudicotyledons</taxon>
        <taxon>Gunneridae</taxon>
        <taxon>Pentapetalae</taxon>
        <taxon>rosids</taxon>
        <taxon>fabids</taxon>
        <taxon>Malpighiales</taxon>
        <taxon>Rhizophoraceae</taxon>
        <taxon>Rhizophora</taxon>
    </lineage>
</organism>